<dbReference type="Proteomes" id="UP001257627">
    <property type="component" value="Unassembled WGS sequence"/>
</dbReference>
<keyword evidence="3" id="KW-1185">Reference proteome</keyword>
<name>A0ABU3V590_9ACTN</name>
<evidence type="ECO:0000313" key="2">
    <source>
        <dbReference type="EMBL" id="MDU9001339.1"/>
    </source>
</evidence>
<sequence length="1080" mass="111150">MVRRVSRAQERNPVAVAGAQAAAFTVTGLQGVHLVHREDVLPEALAEAAGALQDTPGQATVLVGSLPADEELDAFARALAPLAGGLRARGVRLLQLVMSQGALERRAAPSPARRLCEDWGLEVIAPSGPALIVPGGSLFSLDGSTSPGGWWLFAPGAVPRRLGARLPRPDWESLLARVPAVVAEDHVVQQVPAGLLVRPASAPSGGPESLGFAVPVDPRRPLLLVGAPDAHDAPQVSADAVADVLAAMPGRARADVRLAPVDGRDLLALGQETADTLGLEVDVTSGLPVLLAADPLDGTARTVIVGPDGTPAWEPYVESVTCSPAGADRTPEPRMGSLRSPAAWLKEGSEPGVFLLDDRWQTTLTWSGLWVGRHGDRPPLTAARPADGDVVAIDLGTPGRAIDDSLWPSLERLFASLEDEVRERAMVRVHGNTGAAGQRTLRRLAIQHGMVLAPKGWSSARADTAHVLRAPLAGRPGLPAVPAPGPVAEPSMPQAAPVHAPPIAPPVQYVTTTGGAGPAEYSLSHDSRAGAPAPQSAQSTHLPEARHATATASAAPASTPEASASSPLLERHTSGAARPDGGEAVSARATGGDTGSVPPAPAGPSWPHLPGGNPHSANQPVREEHPSLGDPAGELFPAESTYGDAGDGWPGSQSVGTTGPTTAPARTAQATHGDVDDMSTGPQSLSPTGLAAAPAHIAPTTDGDAGDGWVAPEPETPGHAPADPQQGATRPADPAAAWPPPAPLFPPSAPPPTGPLPEPEPFTPLFTSSTGFEPGDDSWSPDGTAPQTAEPDPEEAPSTSPESPSEAPGQAVLREVTYVPVLPNHRSSAAERQVLRSHVGADWERHTRAAQRTLTALPGLRPAGDEDDEPLADLAALYAYLGAVEGRLGERELAAALNRRDPDAVAYLACLASGLRRLPSYRGATVLTAGVFDDATAMLLPGEEVGVAVPVITHAVDEPWYPTLADDHYLIWSSTGRRVGSFAEAGPSAPTDVVFGPGSRFRVLEVRDRGGASVVVLREVPPGTPPTAPGMLGTADVPVLERLRALADEPAGPDRGPAWPTGRRGVLGIMPDASLAALGW</sequence>
<evidence type="ECO:0000256" key="1">
    <source>
        <dbReference type="SAM" id="MobiDB-lite"/>
    </source>
</evidence>
<protein>
    <submittedName>
        <fullName evidence="2">Uncharacterized protein</fullName>
    </submittedName>
</protein>
<feature type="compositionally biased region" description="Low complexity" evidence="1">
    <location>
        <begin position="548"/>
        <end position="567"/>
    </location>
</feature>
<dbReference type="RefSeq" id="WP_266944217.1">
    <property type="nucleotide sequence ID" value="NZ_JAPEMK010000002.1"/>
</dbReference>
<feature type="compositionally biased region" description="Low complexity" evidence="1">
    <location>
        <begin position="656"/>
        <end position="671"/>
    </location>
</feature>
<dbReference type="Gene3D" id="3.90.176.10">
    <property type="entry name" value="Toxin ADP-ribosyltransferase, Chain A, domain 1"/>
    <property type="match status" value="1"/>
</dbReference>
<proteinExistence type="predicted"/>
<feature type="compositionally biased region" description="Pro residues" evidence="1">
    <location>
        <begin position="737"/>
        <end position="762"/>
    </location>
</feature>
<reference evidence="2 3" key="1">
    <citation type="submission" date="2023-02" db="EMBL/GenBank/DDBJ databases">
        <authorList>
            <person name="Maleckis M."/>
        </authorList>
    </citation>
    <scope>NUCLEOTIDE SEQUENCE [LARGE SCALE GENOMIC DNA]</scope>
    <source>
        <strain evidence="2 3">P8-A2</strain>
        <plasmid evidence="2">unnamed1</plasmid>
    </source>
</reference>
<dbReference type="EMBL" id="JARAKF010000003">
    <property type="protein sequence ID" value="MDU9001339.1"/>
    <property type="molecule type" value="Genomic_DNA"/>
</dbReference>
<keyword evidence="2" id="KW-0614">Plasmid</keyword>
<accession>A0ABU3V590</accession>
<organism evidence="2 3">
    <name type="scientific">Streptomyces mirabilis</name>
    <dbReference type="NCBI Taxonomy" id="68239"/>
    <lineage>
        <taxon>Bacteria</taxon>
        <taxon>Bacillati</taxon>
        <taxon>Actinomycetota</taxon>
        <taxon>Actinomycetes</taxon>
        <taxon>Kitasatosporales</taxon>
        <taxon>Streptomycetaceae</taxon>
        <taxon>Streptomyces</taxon>
    </lineage>
</organism>
<feature type="compositionally biased region" description="Low complexity" evidence="1">
    <location>
        <begin position="796"/>
        <end position="808"/>
    </location>
</feature>
<gene>
    <name evidence="2" type="ORF">PU648_55705</name>
</gene>
<feature type="region of interest" description="Disordered" evidence="1">
    <location>
        <begin position="507"/>
        <end position="808"/>
    </location>
</feature>
<geneLocation type="plasmid" evidence="2">
    <name>unnamed1</name>
</geneLocation>
<evidence type="ECO:0000313" key="3">
    <source>
        <dbReference type="Proteomes" id="UP001257627"/>
    </source>
</evidence>
<comment type="caution">
    <text evidence="2">The sequence shown here is derived from an EMBL/GenBank/DDBJ whole genome shotgun (WGS) entry which is preliminary data.</text>
</comment>